<accession>A0ABD1FZN3</accession>
<dbReference type="InterPro" id="IPR001841">
    <property type="entry name" value="Znf_RING"/>
</dbReference>
<gene>
    <name evidence="3" type="ORF">AAHA92_29835</name>
</gene>
<evidence type="ECO:0000256" key="1">
    <source>
        <dbReference type="PROSITE-ProRule" id="PRU00175"/>
    </source>
</evidence>
<evidence type="ECO:0000313" key="4">
    <source>
        <dbReference type="Proteomes" id="UP001567538"/>
    </source>
</evidence>
<keyword evidence="1" id="KW-0479">Metal-binding</keyword>
<dbReference type="PROSITE" id="PS50089">
    <property type="entry name" value="ZF_RING_2"/>
    <property type="match status" value="1"/>
</dbReference>
<dbReference type="Gene3D" id="3.30.40.10">
    <property type="entry name" value="Zinc/RING finger domain, C3HC4 (zinc finger)"/>
    <property type="match status" value="1"/>
</dbReference>
<keyword evidence="1" id="KW-0862">Zinc</keyword>
<dbReference type="SUPFAM" id="SSF57850">
    <property type="entry name" value="RING/U-box"/>
    <property type="match status" value="1"/>
</dbReference>
<evidence type="ECO:0000259" key="2">
    <source>
        <dbReference type="PROSITE" id="PS50089"/>
    </source>
</evidence>
<comment type="caution">
    <text evidence="3">The sequence shown here is derived from an EMBL/GenBank/DDBJ whole genome shotgun (WGS) entry which is preliminary data.</text>
</comment>
<dbReference type="InterPro" id="IPR013083">
    <property type="entry name" value="Znf_RING/FYVE/PHD"/>
</dbReference>
<protein>
    <submittedName>
        <fullName evidence="3">RING/U-box superfamily protein</fullName>
    </submittedName>
</protein>
<organism evidence="3 4">
    <name type="scientific">Salvia divinorum</name>
    <name type="common">Maria pastora</name>
    <name type="synonym">Diviner's sage</name>
    <dbReference type="NCBI Taxonomy" id="28513"/>
    <lineage>
        <taxon>Eukaryota</taxon>
        <taxon>Viridiplantae</taxon>
        <taxon>Streptophyta</taxon>
        <taxon>Embryophyta</taxon>
        <taxon>Tracheophyta</taxon>
        <taxon>Spermatophyta</taxon>
        <taxon>Magnoliopsida</taxon>
        <taxon>eudicotyledons</taxon>
        <taxon>Gunneridae</taxon>
        <taxon>Pentapetalae</taxon>
        <taxon>asterids</taxon>
        <taxon>lamiids</taxon>
        <taxon>Lamiales</taxon>
        <taxon>Lamiaceae</taxon>
        <taxon>Nepetoideae</taxon>
        <taxon>Mentheae</taxon>
        <taxon>Salviinae</taxon>
        <taxon>Salvia</taxon>
        <taxon>Salvia subgen. Calosphace</taxon>
    </lineage>
</organism>
<dbReference type="Pfam" id="PF13639">
    <property type="entry name" value="zf-RING_2"/>
    <property type="match status" value="1"/>
</dbReference>
<dbReference type="PANTHER" id="PTHR47258">
    <property type="match status" value="1"/>
</dbReference>
<keyword evidence="4" id="KW-1185">Reference proteome</keyword>
<proteinExistence type="predicted"/>
<keyword evidence="1" id="KW-0863">Zinc-finger</keyword>
<dbReference type="Proteomes" id="UP001567538">
    <property type="component" value="Unassembled WGS sequence"/>
</dbReference>
<feature type="domain" description="RING-type" evidence="2">
    <location>
        <begin position="76"/>
        <end position="119"/>
    </location>
</feature>
<dbReference type="GO" id="GO:0008270">
    <property type="term" value="F:zinc ion binding"/>
    <property type="evidence" value="ECO:0007669"/>
    <property type="project" value="UniProtKB-KW"/>
</dbReference>
<sequence length="135" mass="15677">MICMYADSHLCTLTFILCTCIWIPLHRTTQLLVKILAFLVNPHHQLPDETPSCSLDLPVSRFRDLGNVEEEEEEMCSICLVEFEEKDLVNKLGRCGHTFHVECMEKWLETCQFTCPLCRSRLLHHPTSILPHCYS</sequence>
<dbReference type="AlphaFoldDB" id="A0ABD1FZN3"/>
<dbReference type="PANTHER" id="PTHR47258:SF1">
    <property type="entry name" value="E3 UBIQUITIN-PROTEIN LIGASE XERICO-RELATED"/>
    <property type="match status" value="1"/>
</dbReference>
<reference evidence="3 4" key="1">
    <citation type="submission" date="2024-06" db="EMBL/GenBank/DDBJ databases">
        <title>A chromosome level genome sequence of Diviner's sage (Salvia divinorum).</title>
        <authorList>
            <person name="Ford S.A."/>
            <person name="Ro D.-K."/>
            <person name="Ness R.W."/>
            <person name="Phillips M.A."/>
        </authorList>
    </citation>
    <scope>NUCLEOTIDE SEQUENCE [LARGE SCALE GENOMIC DNA]</scope>
    <source>
        <strain evidence="3">SAF-2024a</strain>
        <tissue evidence="3">Leaf</tissue>
    </source>
</reference>
<name>A0ABD1FZN3_SALDI</name>
<dbReference type="InterPro" id="IPR044249">
    <property type="entry name" value="XERICO-like"/>
</dbReference>
<dbReference type="EMBL" id="JBEAFC010000011">
    <property type="protein sequence ID" value="KAL1537304.1"/>
    <property type="molecule type" value="Genomic_DNA"/>
</dbReference>
<dbReference type="SMART" id="SM00184">
    <property type="entry name" value="RING"/>
    <property type="match status" value="1"/>
</dbReference>
<evidence type="ECO:0000313" key="3">
    <source>
        <dbReference type="EMBL" id="KAL1537304.1"/>
    </source>
</evidence>